<keyword evidence="1" id="KW-1133">Transmembrane helix</keyword>
<dbReference type="Pfam" id="PF13073">
    <property type="entry name" value="DUF3937"/>
    <property type="match status" value="1"/>
</dbReference>
<dbReference type="RefSeq" id="WP_033704364.1">
    <property type="nucleotide sequence ID" value="NZ_NFCF01000061.1"/>
</dbReference>
<name>A0A242WCB4_BACTU</name>
<dbReference type="EMBL" id="NFCF01000061">
    <property type="protein sequence ID" value="OTW51133.1"/>
    <property type="molecule type" value="Genomic_DNA"/>
</dbReference>
<dbReference type="AlphaFoldDB" id="A0A242WCB4"/>
<gene>
    <name evidence="2" type="ORF">BK699_08990</name>
</gene>
<protein>
    <recommendedName>
        <fullName evidence="4">DUF3937 domain-containing protein</fullName>
    </recommendedName>
</protein>
<sequence>MNFERCYMFTNKKLIQTGLTLFVFLSIINFTIGYFQGYLESAAGIKWVMPEIWKTILIDAPQSILVLLGAVALYDFTKETSKKDASI</sequence>
<evidence type="ECO:0008006" key="4">
    <source>
        <dbReference type="Google" id="ProtNLM"/>
    </source>
</evidence>
<proteinExistence type="predicted"/>
<comment type="caution">
    <text evidence="2">The sequence shown here is derived from an EMBL/GenBank/DDBJ whole genome shotgun (WGS) entry which is preliminary data.</text>
</comment>
<dbReference type="Proteomes" id="UP000195152">
    <property type="component" value="Unassembled WGS sequence"/>
</dbReference>
<accession>A0A242WCB4</accession>
<keyword evidence="1" id="KW-0812">Transmembrane</keyword>
<dbReference type="InterPro" id="IPR025068">
    <property type="entry name" value="DUF3937"/>
</dbReference>
<reference evidence="2 3" key="1">
    <citation type="submission" date="2016-10" db="EMBL/GenBank/DDBJ databases">
        <title>Comparative genomics of Bacillus thuringiensis reveals a path to pathogens against multiple invertebrate hosts.</title>
        <authorList>
            <person name="Zheng J."/>
            <person name="Gao Q."/>
            <person name="Liu H."/>
            <person name="Peng D."/>
            <person name="Ruan L."/>
            <person name="Sun M."/>
        </authorList>
    </citation>
    <scope>NUCLEOTIDE SEQUENCE [LARGE SCALE GENOMIC DNA]</scope>
    <source>
        <strain evidence="2">BGSC 4AC1</strain>
    </source>
</reference>
<evidence type="ECO:0000313" key="3">
    <source>
        <dbReference type="Proteomes" id="UP000195152"/>
    </source>
</evidence>
<organism evidence="2 3">
    <name type="scientific">Bacillus thuringiensis serovar mexicanensis</name>
    <dbReference type="NCBI Taxonomy" id="180868"/>
    <lineage>
        <taxon>Bacteria</taxon>
        <taxon>Bacillati</taxon>
        <taxon>Bacillota</taxon>
        <taxon>Bacilli</taxon>
        <taxon>Bacillales</taxon>
        <taxon>Bacillaceae</taxon>
        <taxon>Bacillus</taxon>
        <taxon>Bacillus cereus group</taxon>
    </lineage>
</organism>
<feature type="transmembrane region" description="Helical" evidence="1">
    <location>
        <begin position="14"/>
        <end position="35"/>
    </location>
</feature>
<evidence type="ECO:0000256" key="1">
    <source>
        <dbReference type="SAM" id="Phobius"/>
    </source>
</evidence>
<feature type="transmembrane region" description="Helical" evidence="1">
    <location>
        <begin position="55"/>
        <end position="74"/>
    </location>
</feature>
<evidence type="ECO:0000313" key="2">
    <source>
        <dbReference type="EMBL" id="OTW51133.1"/>
    </source>
</evidence>
<keyword evidence="1" id="KW-0472">Membrane</keyword>